<dbReference type="OrthoDB" id="2687058at2759"/>
<feature type="transmembrane region" description="Helical" evidence="8">
    <location>
        <begin position="364"/>
        <end position="385"/>
    </location>
</feature>
<comment type="subcellular location">
    <subcellularLocation>
        <location evidence="1">Membrane</location>
        <topology evidence="1">Multi-pass membrane protein</topology>
    </subcellularLocation>
</comment>
<dbReference type="Gene3D" id="1.20.1530.20">
    <property type="match status" value="1"/>
</dbReference>
<evidence type="ECO:0000256" key="3">
    <source>
        <dbReference type="ARBA" id="ARBA00022692"/>
    </source>
</evidence>
<feature type="transmembrane region" description="Helical" evidence="8">
    <location>
        <begin position="430"/>
        <end position="450"/>
    </location>
</feature>
<keyword evidence="4 8" id="KW-1133">Transmembrane helix</keyword>
<protein>
    <recommendedName>
        <fullName evidence="9">Cation/H+ exchanger transmembrane domain-containing protein</fullName>
    </recommendedName>
</protein>
<keyword evidence="2" id="KW-0813">Transport</keyword>
<evidence type="ECO:0000256" key="4">
    <source>
        <dbReference type="ARBA" id="ARBA00022989"/>
    </source>
</evidence>
<dbReference type="GO" id="GO:1902600">
    <property type="term" value="P:proton transmembrane transport"/>
    <property type="evidence" value="ECO:0007669"/>
    <property type="project" value="InterPro"/>
</dbReference>
<keyword evidence="6 8" id="KW-0472">Membrane</keyword>
<dbReference type="PANTHER" id="PTHR32468">
    <property type="entry name" value="CATION/H + ANTIPORTER"/>
    <property type="match status" value="1"/>
</dbReference>
<feature type="domain" description="Cation/H+ exchanger transmembrane" evidence="9">
    <location>
        <begin position="58"/>
        <end position="446"/>
    </location>
</feature>
<dbReference type="GeneID" id="34586635"/>
<keyword evidence="11" id="KW-1185">Reference proteome</keyword>
<dbReference type="Proteomes" id="UP000185904">
    <property type="component" value="Unassembled WGS sequence"/>
</dbReference>
<feature type="transmembrane region" description="Helical" evidence="8">
    <location>
        <begin position="336"/>
        <end position="357"/>
    </location>
</feature>
<gene>
    <name evidence="10" type="ORF">AYO20_03213</name>
</gene>
<evidence type="ECO:0000256" key="7">
    <source>
        <dbReference type="SAM" id="MobiDB-lite"/>
    </source>
</evidence>
<feature type="transmembrane region" description="Helical" evidence="8">
    <location>
        <begin position="140"/>
        <end position="165"/>
    </location>
</feature>
<proteinExistence type="predicted"/>
<feature type="transmembrane region" description="Helical" evidence="8">
    <location>
        <begin position="107"/>
        <end position="128"/>
    </location>
</feature>
<dbReference type="EMBL" id="LVCJ01000015">
    <property type="protein sequence ID" value="OAL37364.1"/>
    <property type="molecule type" value="Genomic_DNA"/>
</dbReference>
<evidence type="ECO:0000256" key="6">
    <source>
        <dbReference type="ARBA" id="ARBA00023136"/>
    </source>
</evidence>
<feature type="transmembrane region" description="Helical" evidence="8">
    <location>
        <begin position="397"/>
        <end position="418"/>
    </location>
</feature>
<keyword evidence="5" id="KW-0406">Ion transport</keyword>
<feature type="transmembrane region" description="Helical" evidence="8">
    <location>
        <begin position="177"/>
        <end position="202"/>
    </location>
</feature>
<dbReference type="Pfam" id="PF00999">
    <property type="entry name" value="Na_H_Exchanger"/>
    <property type="match status" value="1"/>
</dbReference>
<feature type="transmembrane region" description="Helical" evidence="8">
    <location>
        <begin position="77"/>
        <end position="95"/>
    </location>
</feature>
<dbReference type="RefSeq" id="XP_022502376.1">
    <property type="nucleotide sequence ID" value="XM_022641516.1"/>
</dbReference>
<dbReference type="InterPro" id="IPR050794">
    <property type="entry name" value="CPA2_transporter"/>
</dbReference>
<evidence type="ECO:0000256" key="8">
    <source>
        <dbReference type="SAM" id="Phobius"/>
    </source>
</evidence>
<sequence length="894" mass="96591">MATATVTELITKTVNGTAASSTSTLRAAPQGGVFEHVNPSRFDPKNPLILFIIQASIVIVLCRLIHIPLAYLRQPRVIAEVVTGILLGPSVFGRIPGFTSHIFPPASMPGFLLVANIGLVLFLFLVGLEVDLRFLLRNWRVAVSVGVAGMALPFGFGAAIAWGLYHEFRDEPGTAAISFGVYMLFIGVAMAITAFPVLCRILTSLDLVGTPVGVIVLSAGIGNDVTGWILLALCVVLVNSSTGVTAVWILLVSLGYVLFLTFLVRPCFMYLLRRTGSLANGPSQTMVALTILLTLASAFFTGIIGIHPIFGAFAIGLMLPHDGGFAIKLTEKIEDLISVLFLPLYFATSGLSTNLGLLDSGITWAYVVGICAIAFITKVTGGTLASRLNGLVWRESFAIGCLMSCKGVVELVVLNIGLQAKILSTRTFTMFVVMTLVTTFATTPLTMWLYPPWYQKKLEMWKQGKIDWNGNPIHHDDSDDGARVKANVAQRVLVYLRLDGLASIFTLVSLFAHDPESIASTAPPPTDGLVGRDDPVAQNLHTMGSAVALRRPLSMHGLRLMELTDRESSVMRVSQVEEFAPRDPVIKTFGAFTQSCGISANGQIAVVPGPSFSSSILSRARELGSQLVLVPWSESGNMSDYPSPFDEKPADPLANKEFTAFMGELFKQANSTCHVAVFIEPSIFRRSNIPSLETLSDKQPRQSSRMLTERSMTEPTNHGARPKPATGRRCRLFCLYTGHDDDLFAVRLGLQLAKNQKVDLRVLVARAFEDDEEEDLKDIGGSSLADHDFLLLRNSVDEAIAKRVSFDDLPLPSLEAVSTAVADPSAAETIMIVGRRTGDLAVEAAPSRSEEIAESSRCDESHVLGTTAMNLMKAARDKDLGAGFLVVQACSRGE</sequence>
<keyword evidence="3 8" id="KW-0812">Transmembrane</keyword>
<evidence type="ECO:0000313" key="11">
    <source>
        <dbReference type="Proteomes" id="UP000185904"/>
    </source>
</evidence>
<comment type="caution">
    <text evidence="10">The sequence shown here is derived from an EMBL/GenBank/DDBJ whole genome shotgun (WGS) entry which is preliminary data.</text>
</comment>
<dbReference type="InterPro" id="IPR038770">
    <property type="entry name" value="Na+/solute_symporter_sf"/>
</dbReference>
<evidence type="ECO:0000259" key="9">
    <source>
        <dbReference type="Pfam" id="PF00999"/>
    </source>
</evidence>
<accession>A0A178D7L6</accession>
<feature type="transmembrane region" description="Helical" evidence="8">
    <location>
        <begin position="214"/>
        <end position="238"/>
    </location>
</feature>
<feature type="region of interest" description="Disordered" evidence="7">
    <location>
        <begin position="691"/>
        <end position="725"/>
    </location>
</feature>
<reference evidence="10 11" key="1">
    <citation type="submission" date="2016-03" db="EMBL/GenBank/DDBJ databases">
        <title>The draft genome sequence of Fonsecaea nubica causative agent of cutaneous subcutaneous infection in human host.</title>
        <authorList>
            <person name="Costa F."/>
            <person name="Sybren D.H."/>
            <person name="Raittz R.T."/>
            <person name="Weiss V.A."/>
            <person name="Leao A.C."/>
            <person name="Gomes R."/>
            <person name="De Souza E.M."/>
            <person name="Pedrosa F.O."/>
            <person name="Steffens M.B."/>
            <person name="Bombassaro A."/>
            <person name="Tadra-Sfeir M.Z."/>
            <person name="Moreno L.F."/>
            <person name="Najafzadeh M.J."/>
            <person name="Felipe M.S."/>
            <person name="Teixeira M."/>
            <person name="Sun J."/>
            <person name="Xi L."/>
            <person name="Castro M.A."/>
            <person name="Vicente V.A."/>
        </authorList>
    </citation>
    <scope>NUCLEOTIDE SEQUENCE [LARGE SCALE GENOMIC DNA]</scope>
    <source>
        <strain evidence="10 11">CBS 269.64</strain>
    </source>
</reference>
<evidence type="ECO:0000313" key="10">
    <source>
        <dbReference type="EMBL" id="OAL37364.1"/>
    </source>
</evidence>
<evidence type="ECO:0000256" key="1">
    <source>
        <dbReference type="ARBA" id="ARBA00004141"/>
    </source>
</evidence>
<dbReference type="GO" id="GO:0015297">
    <property type="term" value="F:antiporter activity"/>
    <property type="evidence" value="ECO:0007669"/>
    <property type="project" value="InterPro"/>
</dbReference>
<evidence type="ECO:0000256" key="5">
    <source>
        <dbReference type="ARBA" id="ARBA00023065"/>
    </source>
</evidence>
<feature type="transmembrane region" description="Helical" evidence="8">
    <location>
        <begin position="48"/>
        <end position="65"/>
    </location>
</feature>
<organism evidence="10 11">
    <name type="scientific">Fonsecaea nubica</name>
    <dbReference type="NCBI Taxonomy" id="856822"/>
    <lineage>
        <taxon>Eukaryota</taxon>
        <taxon>Fungi</taxon>
        <taxon>Dikarya</taxon>
        <taxon>Ascomycota</taxon>
        <taxon>Pezizomycotina</taxon>
        <taxon>Eurotiomycetes</taxon>
        <taxon>Chaetothyriomycetidae</taxon>
        <taxon>Chaetothyriales</taxon>
        <taxon>Herpotrichiellaceae</taxon>
        <taxon>Fonsecaea</taxon>
    </lineage>
</organism>
<dbReference type="GO" id="GO:0016020">
    <property type="term" value="C:membrane"/>
    <property type="evidence" value="ECO:0007669"/>
    <property type="project" value="UniProtKB-SubCell"/>
</dbReference>
<evidence type="ECO:0000256" key="2">
    <source>
        <dbReference type="ARBA" id="ARBA00022448"/>
    </source>
</evidence>
<feature type="transmembrane region" description="Helical" evidence="8">
    <location>
        <begin position="244"/>
        <end position="264"/>
    </location>
</feature>
<dbReference type="PANTHER" id="PTHR32468:SF0">
    <property type="entry name" value="K(+)_H(+) ANTIPORTER 1"/>
    <property type="match status" value="1"/>
</dbReference>
<feature type="transmembrane region" description="Helical" evidence="8">
    <location>
        <begin position="285"/>
        <end position="316"/>
    </location>
</feature>
<name>A0A178D7L6_9EURO</name>
<dbReference type="InterPro" id="IPR006153">
    <property type="entry name" value="Cation/H_exchanger_TM"/>
</dbReference>
<dbReference type="AlphaFoldDB" id="A0A178D7L6"/>